<dbReference type="Proteomes" id="UP000034164">
    <property type="component" value="Unassembled WGS sequence"/>
</dbReference>
<evidence type="ECO:0000256" key="1">
    <source>
        <dbReference type="ARBA" id="ARBA00022729"/>
    </source>
</evidence>
<protein>
    <recommendedName>
        <fullName evidence="4">Yeast cell wall synthesis Kre9/Knh1-like N-terminal domain-containing protein</fullName>
    </recommendedName>
</protein>
<dbReference type="OrthoDB" id="2260257at2759"/>
<proteinExistence type="predicted"/>
<dbReference type="InterPro" id="IPR052982">
    <property type="entry name" value="SRP1/TIP1-like"/>
</dbReference>
<evidence type="ECO:0000256" key="2">
    <source>
        <dbReference type="SAM" id="MobiDB-lite"/>
    </source>
</evidence>
<feature type="chain" id="PRO_5002545593" description="Yeast cell wall synthesis Kre9/Knh1-like N-terminal domain-containing protein" evidence="3">
    <location>
        <begin position="19"/>
        <end position="211"/>
    </location>
</feature>
<evidence type="ECO:0000313" key="6">
    <source>
        <dbReference type="Proteomes" id="UP000034164"/>
    </source>
</evidence>
<dbReference type="Pfam" id="PF10342">
    <property type="entry name" value="Kre9_KNH"/>
    <property type="match status" value="1"/>
</dbReference>
<dbReference type="VEuPathDB" id="FungiDB:EMCG_07006"/>
<sequence length="211" mass="21452">MRSAIYLAIGAFAAFVAAQGSTENAFLNPTGGYQFAAGKPTQLSWTPSTDGTVTLKLQKGENTTPQDGIVIAAGIPNDGSYAYTPSASLGPGTDYNIQIIDDDNPENFNFTPKFSVSGTTGTARELTPSATGTETTTASPTSSGATTTGTNDSTRTTSAPSSTSDDSSSSTSSSSTPTGDATNAPDPNSEAMSLTRPGFMLSAVLALMVFL</sequence>
<dbReference type="AlphaFoldDB" id="A0A0G2I9J9"/>
<reference evidence="6" key="1">
    <citation type="journal article" date="2015" name="PLoS Genet.">
        <title>The dynamic genome and transcriptome of the human fungal pathogen Blastomyces and close relative Emmonsia.</title>
        <authorList>
            <person name="Munoz J.F."/>
            <person name="Gauthier G.M."/>
            <person name="Desjardins C.A."/>
            <person name="Gallo J.E."/>
            <person name="Holder J."/>
            <person name="Sullivan T.D."/>
            <person name="Marty A.J."/>
            <person name="Carmen J.C."/>
            <person name="Chen Z."/>
            <person name="Ding L."/>
            <person name="Gujja S."/>
            <person name="Magrini V."/>
            <person name="Misas E."/>
            <person name="Mitreva M."/>
            <person name="Priest M."/>
            <person name="Saif S."/>
            <person name="Whiston E.A."/>
            <person name="Young S."/>
            <person name="Zeng Q."/>
            <person name="Goldman W.E."/>
            <person name="Mardis E.R."/>
            <person name="Taylor J.W."/>
            <person name="McEwen J.G."/>
            <person name="Clay O.K."/>
            <person name="Klein B.S."/>
            <person name="Cuomo C.A."/>
        </authorList>
    </citation>
    <scope>NUCLEOTIDE SEQUENCE [LARGE SCALE GENOMIC DNA]</scope>
    <source>
        <strain evidence="6">UAMH 3008</strain>
    </source>
</reference>
<keyword evidence="1 3" id="KW-0732">Signal</keyword>
<feature type="compositionally biased region" description="Polar residues" evidence="2">
    <location>
        <begin position="106"/>
        <end position="122"/>
    </location>
</feature>
<dbReference type="PANTHER" id="PTHR40633">
    <property type="entry name" value="MATRIX PROTEIN, PUTATIVE (AFU_ORTHOLOGUE AFUA_8G05410)-RELATED"/>
    <property type="match status" value="1"/>
</dbReference>
<feature type="region of interest" description="Disordered" evidence="2">
    <location>
        <begin position="103"/>
        <end position="191"/>
    </location>
</feature>
<name>A0A0G2I9J9_9EURO</name>
<dbReference type="EMBL" id="LCZI01000282">
    <property type="protein sequence ID" value="KKZ67322.1"/>
    <property type="molecule type" value="Genomic_DNA"/>
</dbReference>
<evidence type="ECO:0000259" key="4">
    <source>
        <dbReference type="Pfam" id="PF10342"/>
    </source>
</evidence>
<organism evidence="5 6">
    <name type="scientific">[Emmonsia] crescens</name>
    <dbReference type="NCBI Taxonomy" id="73230"/>
    <lineage>
        <taxon>Eukaryota</taxon>
        <taxon>Fungi</taxon>
        <taxon>Dikarya</taxon>
        <taxon>Ascomycota</taxon>
        <taxon>Pezizomycotina</taxon>
        <taxon>Eurotiomycetes</taxon>
        <taxon>Eurotiomycetidae</taxon>
        <taxon>Onygenales</taxon>
        <taxon>Ajellomycetaceae</taxon>
        <taxon>Emergomyces</taxon>
    </lineage>
</organism>
<gene>
    <name evidence="5" type="ORF">EMCG_07006</name>
</gene>
<evidence type="ECO:0000313" key="5">
    <source>
        <dbReference type="EMBL" id="KKZ67322.1"/>
    </source>
</evidence>
<dbReference type="InterPro" id="IPR018466">
    <property type="entry name" value="Kre9/Knh1-like_N"/>
</dbReference>
<accession>A0A0G2I9J9</accession>
<comment type="caution">
    <text evidence="5">The sequence shown here is derived from an EMBL/GenBank/DDBJ whole genome shotgun (WGS) entry which is preliminary data.</text>
</comment>
<feature type="signal peptide" evidence="3">
    <location>
        <begin position="1"/>
        <end position="18"/>
    </location>
</feature>
<evidence type="ECO:0000256" key="3">
    <source>
        <dbReference type="SAM" id="SignalP"/>
    </source>
</evidence>
<dbReference type="PANTHER" id="PTHR40633:SF5">
    <property type="entry name" value="ANCHORED PROTEIN, PUTATIVE (AFU_ORTHOLOGUE AFUA_8G04370)-RELATED"/>
    <property type="match status" value="1"/>
</dbReference>
<feature type="compositionally biased region" description="Low complexity" evidence="2">
    <location>
        <begin position="127"/>
        <end position="182"/>
    </location>
</feature>
<feature type="domain" description="Yeast cell wall synthesis Kre9/Knh1-like N-terminal" evidence="4">
    <location>
        <begin position="28"/>
        <end position="116"/>
    </location>
</feature>